<evidence type="ECO:0000313" key="9">
    <source>
        <dbReference type="EMBL" id="TLM93976.1"/>
    </source>
</evidence>
<feature type="transmembrane region" description="Helical" evidence="7">
    <location>
        <begin position="26"/>
        <end position="45"/>
    </location>
</feature>
<dbReference type="GO" id="GO:0005886">
    <property type="term" value="C:plasma membrane"/>
    <property type="evidence" value="ECO:0007669"/>
    <property type="project" value="UniProtKB-SubCell"/>
</dbReference>
<comment type="subcellular location">
    <subcellularLocation>
        <location evidence="1">Cell membrane</location>
        <topology evidence="1">Multi-pass membrane protein</topology>
    </subcellularLocation>
</comment>
<dbReference type="AlphaFoldDB" id="A0A5R8WSR8"/>
<feature type="transmembrane region" description="Helical" evidence="7">
    <location>
        <begin position="111"/>
        <end position="128"/>
    </location>
</feature>
<reference evidence="9 10" key="1">
    <citation type="submission" date="2019-05" db="EMBL/GenBank/DDBJ databases">
        <title>Hymenobacter edaphi sp. nov., isolated from abandoned arsenic-contaminated farmland soil.</title>
        <authorList>
            <person name="Nie L."/>
        </authorList>
    </citation>
    <scope>NUCLEOTIDE SEQUENCE [LARGE SCALE GENOMIC DNA]</scope>
    <source>
        <strain evidence="9 10">1-3-3-8</strain>
    </source>
</reference>
<feature type="transmembrane region" description="Helical" evidence="7">
    <location>
        <begin position="243"/>
        <end position="265"/>
    </location>
</feature>
<protein>
    <recommendedName>
        <fullName evidence="8">Acyltransferase 3 domain-containing protein</fullName>
    </recommendedName>
</protein>
<dbReference type="EMBL" id="VAJM01000003">
    <property type="protein sequence ID" value="TLM93976.1"/>
    <property type="molecule type" value="Genomic_DNA"/>
</dbReference>
<feature type="transmembrane region" description="Helical" evidence="7">
    <location>
        <begin position="271"/>
        <end position="290"/>
    </location>
</feature>
<comment type="caution">
    <text evidence="9">The sequence shown here is derived from an EMBL/GenBank/DDBJ whole genome shotgun (WGS) entry which is preliminary data.</text>
</comment>
<dbReference type="Pfam" id="PF01757">
    <property type="entry name" value="Acyl_transf_3"/>
    <property type="match status" value="1"/>
</dbReference>
<comment type="similarity">
    <text evidence="2">Belongs to the acyltransferase 3 family.</text>
</comment>
<accession>A0A5R8WSR8</accession>
<dbReference type="InterPro" id="IPR002656">
    <property type="entry name" value="Acyl_transf_3_dom"/>
</dbReference>
<evidence type="ECO:0000256" key="1">
    <source>
        <dbReference type="ARBA" id="ARBA00004651"/>
    </source>
</evidence>
<keyword evidence="4 7" id="KW-0812">Transmembrane</keyword>
<dbReference type="Proteomes" id="UP000305517">
    <property type="component" value="Unassembled WGS sequence"/>
</dbReference>
<evidence type="ECO:0000256" key="4">
    <source>
        <dbReference type="ARBA" id="ARBA00022692"/>
    </source>
</evidence>
<evidence type="ECO:0000256" key="7">
    <source>
        <dbReference type="SAM" id="Phobius"/>
    </source>
</evidence>
<keyword evidence="5 7" id="KW-1133">Transmembrane helix</keyword>
<evidence type="ECO:0000256" key="6">
    <source>
        <dbReference type="ARBA" id="ARBA00023136"/>
    </source>
</evidence>
<feature type="transmembrane region" description="Helical" evidence="7">
    <location>
        <begin position="365"/>
        <end position="387"/>
    </location>
</feature>
<feature type="transmembrane region" description="Helical" evidence="7">
    <location>
        <begin position="215"/>
        <end position="231"/>
    </location>
</feature>
<sequence>MQIIYKAPAPALVQPARLDPFLSQKLRFWSLVAMLLLVYVHAYNLHSRYLQPFTPVDEPLAVGTFLQYFLANGLLRFRIPILFAISGYLFAHHDAGTPHRERAKRRLRTLLLPYLLWSLLGLAFTWALEQHPYTRQLVLSASLSIFGPENPFVSGYSPGQLLLRWLLLPVPFQLWFLRSLLVMNLAYPWLRAAIDRLPGFYFTVAGLFWLSESSLPRTGLMLLGVGAWLWLRTTGHRAARWQWLGGLVIVSGGLIYLAATTRLLWVVEPALGPLMEGSGLLFFGLGVWLRRRGAEVLLQPRWFHLGLFAALWLALLTLKTWLAFYFEQPPFIPMLLLHKAAELLGVLVMWFGSNAVVRAAMRRRWFVWLTGFSFIIYALHVPLVNYATEAVLGRWPQQLLLTFLLLPLVVVALAVLLGALLRRAAPAAYGVLTGGRGL</sequence>
<dbReference type="GO" id="GO:0016413">
    <property type="term" value="F:O-acetyltransferase activity"/>
    <property type="evidence" value="ECO:0007669"/>
    <property type="project" value="TreeGrafter"/>
</dbReference>
<feature type="transmembrane region" description="Helical" evidence="7">
    <location>
        <begin position="331"/>
        <end position="353"/>
    </location>
</feature>
<evidence type="ECO:0000256" key="3">
    <source>
        <dbReference type="ARBA" id="ARBA00022475"/>
    </source>
</evidence>
<gene>
    <name evidence="9" type="ORF">FDY95_08055</name>
</gene>
<feature type="transmembrane region" description="Helical" evidence="7">
    <location>
        <begin position="302"/>
        <end position="325"/>
    </location>
</feature>
<feature type="domain" description="Acyltransferase 3" evidence="8">
    <location>
        <begin position="32"/>
        <end position="417"/>
    </location>
</feature>
<dbReference type="OrthoDB" id="265992at2"/>
<keyword evidence="10" id="KW-1185">Reference proteome</keyword>
<feature type="transmembrane region" description="Helical" evidence="7">
    <location>
        <begin position="399"/>
        <end position="421"/>
    </location>
</feature>
<feature type="transmembrane region" description="Helical" evidence="7">
    <location>
        <begin position="193"/>
        <end position="209"/>
    </location>
</feature>
<keyword evidence="3" id="KW-1003">Cell membrane</keyword>
<evidence type="ECO:0000259" key="8">
    <source>
        <dbReference type="Pfam" id="PF01757"/>
    </source>
</evidence>
<dbReference type="RefSeq" id="WP_138076475.1">
    <property type="nucleotide sequence ID" value="NZ_VAJM01000003.1"/>
</dbReference>
<name>A0A5R8WSR8_9BACT</name>
<dbReference type="PANTHER" id="PTHR40074">
    <property type="entry name" value="O-ACETYLTRANSFERASE WECH"/>
    <property type="match status" value="1"/>
</dbReference>
<dbReference type="PANTHER" id="PTHR40074:SF2">
    <property type="entry name" value="O-ACETYLTRANSFERASE WECH"/>
    <property type="match status" value="1"/>
</dbReference>
<evidence type="ECO:0000256" key="2">
    <source>
        <dbReference type="ARBA" id="ARBA00007400"/>
    </source>
</evidence>
<proteinExistence type="inferred from homology"/>
<dbReference type="GO" id="GO:0009246">
    <property type="term" value="P:enterobacterial common antigen biosynthetic process"/>
    <property type="evidence" value="ECO:0007669"/>
    <property type="project" value="TreeGrafter"/>
</dbReference>
<evidence type="ECO:0000256" key="5">
    <source>
        <dbReference type="ARBA" id="ARBA00022989"/>
    </source>
</evidence>
<feature type="transmembrane region" description="Helical" evidence="7">
    <location>
        <begin position="162"/>
        <end position="181"/>
    </location>
</feature>
<feature type="transmembrane region" description="Helical" evidence="7">
    <location>
        <begin position="65"/>
        <end position="90"/>
    </location>
</feature>
<evidence type="ECO:0000313" key="10">
    <source>
        <dbReference type="Proteomes" id="UP000305517"/>
    </source>
</evidence>
<keyword evidence="6 7" id="KW-0472">Membrane</keyword>
<organism evidence="9 10">
    <name type="scientific">Hymenobacter jeollabukensis</name>
    <dbReference type="NCBI Taxonomy" id="2025313"/>
    <lineage>
        <taxon>Bacteria</taxon>
        <taxon>Pseudomonadati</taxon>
        <taxon>Bacteroidota</taxon>
        <taxon>Cytophagia</taxon>
        <taxon>Cytophagales</taxon>
        <taxon>Hymenobacteraceae</taxon>
        <taxon>Hymenobacter</taxon>
    </lineage>
</organism>